<feature type="region of interest" description="Disordered" evidence="1">
    <location>
        <begin position="1"/>
        <end position="28"/>
    </location>
</feature>
<keyword evidence="3" id="KW-1185">Reference proteome</keyword>
<dbReference type="PANTHER" id="PTHR15827">
    <property type="entry name" value="CYCLIN-DEPENDENT KINASE 2-INTERACTING PROTEIN"/>
    <property type="match status" value="1"/>
</dbReference>
<feature type="compositionally biased region" description="Low complexity" evidence="1">
    <location>
        <begin position="1"/>
        <end position="15"/>
    </location>
</feature>
<dbReference type="InterPro" id="IPR023250">
    <property type="entry name" value="Cyclin-dep_Kinase_2_interact"/>
</dbReference>
<protein>
    <submittedName>
        <fullName evidence="2">Uncharacterized protein</fullName>
    </submittedName>
</protein>
<evidence type="ECO:0000313" key="2">
    <source>
        <dbReference type="EMBL" id="TPX60540.1"/>
    </source>
</evidence>
<organism evidence="2 3">
    <name type="scientific">Powellomyces hirtus</name>
    <dbReference type="NCBI Taxonomy" id="109895"/>
    <lineage>
        <taxon>Eukaryota</taxon>
        <taxon>Fungi</taxon>
        <taxon>Fungi incertae sedis</taxon>
        <taxon>Chytridiomycota</taxon>
        <taxon>Chytridiomycota incertae sedis</taxon>
        <taxon>Chytridiomycetes</taxon>
        <taxon>Spizellomycetales</taxon>
        <taxon>Powellomycetaceae</taxon>
        <taxon>Powellomyces</taxon>
    </lineage>
</organism>
<evidence type="ECO:0000313" key="3">
    <source>
        <dbReference type="Proteomes" id="UP000318582"/>
    </source>
</evidence>
<accession>A0A507EBU6</accession>
<reference evidence="2 3" key="1">
    <citation type="journal article" date="2019" name="Sci. Rep.">
        <title>Comparative genomics of chytrid fungi reveal insights into the obligate biotrophic and pathogenic lifestyle of Synchytrium endobioticum.</title>
        <authorList>
            <person name="van de Vossenberg B.T.L.H."/>
            <person name="Warris S."/>
            <person name="Nguyen H.D.T."/>
            <person name="van Gent-Pelzer M.P.E."/>
            <person name="Joly D.L."/>
            <person name="van de Geest H.C."/>
            <person name="Bonants P.J.M."/>
            <person name="Smith D.S."/>
            <person name="Levesque C.A."/>
            <person name="van der Lee T.A.J."/>
        </authorList>
    </citation>
    <scope>NUCLEOTIDE SEQUENCE [LARGE SCALE GENOMIC DNA]</scope>
    <source>
        <strain evidence="2 3">CBS 809.83</strain>
    </source>
</reference>
<gene>
    <name evidence="2" type="ORF">PhCBS80983_g01748</name>
</gene>
<dbReference type="AlphaFoldDB" id="A0A507EBU6"/>
<proteinExistence type="predicted"/>
<name>A0A507EBU6_9FUNG</name>
<sequence length="219" mass="25304">MHNSNSPAKHSSQQQQPPPHAAAQRAVRSAWQDLKYHRTQWQDLDDVGLRTANHLVNLVLQHTIAKGKARWNPALSEVFGWEEKMEEGLKADLEQPVKDLDLTLGKMGGHLKKMQAVYMRLETLIDDTANNLGEQYVYDVSLFQTRTLDTHVTMFKKIIDMYAWEASLKFRIAETLPTLRERKHAMFYLSAWLQQPYLDVETLNEIDELWALETSDDVG</sequence>
<dbReference type="EMBL" id="QEAQ01000014">
    <property type="protein sequence ID" value="TPX60540.1"/>
    <property type="molecule type" value="Genomic_DNA"/>
</dbReference>
<dbReference type="Proteomes" id="UP000318582">
    <property type="component" value="Unassembled WGS sequence"/>
</dbReference>
<dbReference type="PRINTS" id="PR02040">
    <property type="entry name" value="CDK2IP"/>
</dbReference>
<evidence type="ECO:0000256" key="1">
    <source>
        <dbReference type="SAM" id="MobiDB-lite"/>
    </source>
</evidence>
<comment type="caution">
    <text evidence="2">The sequence shown here is derived from an EMBL/GenBank/DDBJ whole genome shotgun (WGS) entry which is preliminary data.</text>
</comment>
<dbReference type="PANTHER" id="PTHR15827:SF2">
    <property type="entry name" value="CYCLIN-DEPENDENT KINASE 2-INTERACTING PROTEIN"/>
    <property type="match status" value="1"/>
</dbReference>